<organism evidence="2 3">
    <name type="scientific">Macrosiphum euphorbiae</name>
    <name type="common">potato aphid</name>
    <dbReference type="NCBI Taxonomy" id="13131"/>
    <lineage>
        <taxon>Eukaryota</taxon>
        <taxon>Metazoa</taxon>
        <taxon>Ecdysozoa</taxon>
        <taxon>Arthropoda</taxon>
        <taxon>Hexapoda</taxon>
        <taxon>Insecta</taxon>
        <taxon>Pterygota</taxon>
        <taxon>Neoptera</taxon>
        <taxon>Paraneoptera</taxon>
        <taxon>Hemiptera</taxon>
        <taxon>Sternorrhyncha</taxon>
        <taxon>Aphidomorpha</taxon>
        <taxon>Aphidoidea</taxon>
        <taxon>Aphididae</taxon>
        <taxon>Macrosiphini</taxon>
        <taxon>Macrosiphum</taxon>
    </lineage>
</organism>
<keyword evidence="3" id="KW-1185">Reference proteome</keyword>
<name>A0AAV0X5K0_9HEMI</name>
<accession>A0AAV0X5K0</accession>
<protein>
    <submittedName>
        <fullName evidence="2">Uncharacterized protein</fullName>
    </submittedName>
</protein>
<reference evidence="2 3" key="1">
    <citation type="submission" date="2023-01" db="EMBL/GenBank/DDBJ databases">
        <authorList>
            <person name="Whitehead M."/>
        </authorList>
    </citation>
    <scope>NUCLEOTIDE SEQUENCE [LARGE SCALE GENOMIC DNA]</scope>
</reference>
<dbReference type="EMBL" id="CARXXK010000003">
    <property type="protein sequence ID" value="CAI6363084.1"/>
    <property type="molecule type" value="Genomic_DNA"/>
</dbReference>
<gene>
    <name evidence="2" type="ORF">MEUPH1_LOCUS18085</name>
</gene>
<evidence type="ECO:0000256" key="1">
    <source>
        <dbReference type="SAM" id="MobiDB-lite"/>
    </source>
</evidence>
<dbReference type="AlphaFoldDB" id="A0AAV0X5K0"/>
<proteinExistence type="predicted"/>
<sequence>MRSAVGVAPSYVFGQRRGNSCPPPGESSGGGGGGAASRQVVVVRPPPPAISSVLPTTFQHGLPSCPAAVAVAKSYGYRTFFRKICRHVAQSRRLVAPADKARVADHCCRSVFAKTFGSCSNNKQQKKKKSAAG</sequence>
<evidence type="ECO:0000313" key="3">
    <source>
        <dbReference type="Proteomes" id="UP001160148"/>
    </source>
</evidence>
<feature type="region of interest" description="Disordered" evidence="1">
    <location>
        <begin position="16"/>
        <end position="39"/>
    </location>
</feature>
<evidence type="ECO:0000313" key="2">
    <source>
        <dbReference type="EMBL" id="CAI6363084.1"/>
    </source>
</evidence>
<comment type="caution">
    <text evidence="2">The sequence shown here is derived from an EMBL/GenBank/DDBJ whole genome shotgun (WGS) entry which is preliminary data.</text>
</comment>
<dbReference type="Proteomes" id="UP001160148">
    <property type="component" value="Unassembled WGS sequence"/>
</dbReference>